<evidence type="ECO:0000259" key="1">
    <source>
        <dbReference type="SMART" id="SM00065"/>
    </source>
</evidence>
<dbReference type="InterPro" id="IPR029016">
    <property type="entry name" value="GAF-like_dom_sf"/>
</dbReference>
<sequence>MVPAFDHPSHDPTVAARSEELDDRLAAMARLAAAATGAPLGVVCISEPQAAHISGPAGPVPVGPSSGSFAWSLLASRLVEHSAAETVIPDLLDHAVAAGLSEGDLGGVTSFEGAPVRDDRGGVVGVVGVLETTVRGWSPANRTVLDDLANLVAASLRTQHSAPSWSPPGRLGQTIADSLTAAASGLEGLVEHAGALDDPGLQRRAGVAERHLRALRSQGARIRSELSAEGPPTAVLFDLCAVVRDVLRTLSADTYAYGLRSQLPEAALSVLGDPVAVGEALEQLLTTALAVAPAEAITVQLVSRAVSTDSLSGSLTADLHIAISGVALGAADLSRAVSGILRTDQDAPGQVPPVTIRVSGADVKISGRGLRARSGDQGTQIAVRWPVDLG</sequence>
<comment type="caution">
    <text evidence="2">The sequence shown here is derived from an EMBL/GenBank/DDBJ whole genome shotgun (WGS) entry which is preliminary data.</text>
</comment>
<dbReference type="RefSeq" id="WP_034800716.1">
    <property type="nucleotide sequence ID" value="NZ_AWSA01000002.1"/>
</dbReference>
<reference evidence="2 3" key="1">
    <citation type="submission" date="2013-08" db="EMBL/GenBank/DDBJ databases">
        <title>Intrasporangium oryzae NRRL B-24470.</title>
        <authorList>
            <person name="Liu H."/>
            <person name="Wang G."/>
        </authorList>
    </citation>
    <scope>NUCLEOTIDE SEQUENCE [LARGE SCALE GENOMIC DNA]</scope>
    <source>
        <strain evidence="2 3">NRRL B-24470</strain>
    </source>
</reference>
<keyword evidence="3" id="KW-1185">Reference proteome</keyword>
<dbReference type="SMART" id="SM00065">
    <property type="entry name" value="GAF"/>
    <property type="match status" value="1"/>
</dbReference>
<evidence type="ECO:0000313" key="3">
    <source>
        <dbReference type="Proteomes" id="UP000019489"/>
    </source>
</evidence>
<name>W9GE92_9MICO</name>
<gene>
    <name evidence="2" type="ORF">N865_17485</name>
</gene>
<dbReference type="Gene3D" id="3.30.450.40">
    <property type="match status" value="1"/>
</dbReference>
<organism evidence="2 3">
    <name type="scientific">Intrasporangium oryzae NRRL B-24470</name>
    <dbReference type="NCBI Taxonomy" id="1386089"/>
    <lineage>
        <taxon>Bacteria</taxon>
        <taxon>Bacillati</taxon>
        <taxon>Actinomycetota</taxon>
        <taxon>Actinomycetes</taxon>
        <taxon>Micrococcales</taxon>
        <taxon>Intrasporangiaceae</taxon>
        <taxon>Intrasporangium</taxon>
    </lineage>
</organism>
<dbReference type="AlphaFoldDB" id="W9GE92"/>
<dbReference type="InterPro" id="IPR003018">
    <property type="entry name" value="GAF"/>
</dbReference>
<evidence type="ECO:0000313" key="2">
    <source>
        <dbReference type="EMBL" id="EWT03527.1"/>
    </source>
</evidence>
<dbReference type="SUPFAM" id="SSF55781">
    <property type="entry name" value="GAF domain-like"/>
    <property type="match status" value="1"/>
</dbReference>
<accession>W9GE92</accession>
<dbReference type="OrthoDB" id="2060755at2"/>
<feature type="domain" description="GAF" evidence="1">
    <location>
        <begin position="20"/>
        <end position="166"/>
    </location>
</feature>
<dbReference type="EMBL" id="AWSA01000002">
    <property type="protein sequence ID" value="EWT03527.1"/>
    <property type="molecule type" value="Genomic_DNA"/>
</dbReference>
<protein>
    <recommendedName>
        <fullName evidence="1">GAF domain-containing protein</fullName>
    </recommendedName>
</protein>
<dbReference type="STRING" id="1386089.N865_17485"/>
<dbReference type="Proteomes" id="UP000019489">
    <property type="component" value="Unassembled WGS sequence"/>
</dbReference>
<proteinExistence type="predicted"/>